<evidence type="ECO:0000313" key="2">
    <source>
        <dbReference type="EMBL" id="KAL0633109.1"/>
    </source>
</evidence>
<sequence length="178" mass="19613">MDIDPSRLQSAGSPTATGPRQPSMRQEHLDAFIDFDAERSGRTFEPQQMAPIKGEHFDTGDWSCRSGSIAPAMQELPHLENVDFYNLPNANHLLSKGTSGGVRVVIVCNSNDSRTLNSLDTIMRTLKASGHSVIQESQPSESDYLCGSLAIDGWYANWSYMKPIANLPADTDVLHDIY</sequence>
<dbReference type="Proteomes" id="UP001447188">
    <property type="component" value="Unassembled WGS sequence"/>
</dbReference>
<name>A0ABR3GAY7_9PEZI</name>
<reference evidence="2 3" key="1">
    <citation type="submission" date="2024-02" db="EMBL/GenBank/DDBJ databases">
        <title>Discinaceae phylogenomics.</title>
        <authorList>
            <person name="Dirks A.C."/>
            <person name="James T.Y."/>
        </authorList>
    </citation>
    <scope>NUCLEOTIDE SEQUENCE [LARGE SCALE GENOMIC DNA]</scope>
    <source>
        <strain evidence="2 3">ACD0624</strain>
    </source>
</reference>
<accession>A0ABR3GAY7</accession>
<protein>
    <submittedName>
        <fullName evidence="2">Myb-like DNA-binding protein bas1</fullName>
    </submittedName>
</protein>
<comment type="caution">
    <text evidence="2">The sequence shown here is derived from an EMBL/GenBank/DDBJ whole genome shotgun (WGS) entry which is preliminary data.</text>
</comment>
<feature type="region of interest" description="Disordered" evidence="1">
    <location>
        <begin position="1"/>
        <end position="25"/>
    </location>
</feature>
<evidence type="ECO:0000313" key="3">
    <source>
        <dbReference type="Proteomes" id="UP001447188"/>
    </source>
</evidence>
<evidence type="ECO:0000256" key="1">
    <source>
        <dbReference type="SAM" id="MobiDB-lite"/>
    </source>
</evidence>
<proteinExistence type="predicted"/>
<organism evidence="2 3">
    <name type="scientific">Discina gigas</name>
    <dbReference type="NCBI Taxonomy" id="1032678"/>
    <lineage>
        <taxon>Eukaryota</taxon>
        <taxon>Fungi</taxon>
        <taxon>Dikarya</taxon>
        <taxon>Ascomycota</taxon>
        <taxon>Pezizomycotina</taxon>
        <taxon>Pezizomycetes</taxon>
        <taxon>Pezizales</taxon>
        <taxon>Discinaceae</taxon>
        <taxon>Discina</taxon>
    </lineage>
</organism>
<gene>
    <name evidence="2" type="primary">BAS1_1</name>
    <name evidence="2" type="ORF">Q9L58_008009</name>
</gene>
<dbReference type="EMBL" id="JBBBZM010000137">
    <property type="protein sequence ID" value="KAL0633109.1"/>
    <property type="molecule type" value="Genomic_DNA"/>
</dbReference>
<keyword evidence="3" id="KW-1185">Reference proteome</keyword>
<feature type="compositionally biased region" description="Polar residues" evidence="1">
    <location>
        <begin position="7"/>
        <end position="24"/>
    </location>
</feature>